<keyword evidence="4" id="KW-1185">Reference proteome</keyword>
<name>A0AAE4FRX6_9CYAN</name>
<evidence type="ECO:0000256" key="2">
    <source>
        <dbReference type="SAM" id="MobiDB-lite"/>
    </source>
</evidence>
<reference evidence="4" key="1">
    <citation type="submission" date="2023-07" db="EMBL/GenBank/DDBJ databases">
        <authorList>
            <person name="Luz R."/>
            <person name="Cordeiro R."/>
            <person name="Fonseca A."/>
            <person name="Goncalves V."/>
        </authorList>
    </citation>
    <scope>NUCLEOTIDE SEQUENCE [LARGE SCALE GENOMIC DNA]</scope>
    <source>
        <strain evidence="4">BACA0444</strain>
    </source>
</reference>
<gene>
    <name evidence="3" type="ORF">RIF25_03745</name>
</gene>
<keyword evidence="1" id="KW-0175">Coiled coil</keyword>
<feature type="region of interest" description="Disordered" evidence="2">
    <location>
        <begin position="135"/>
        <end position="167"/>
    </location>
</feature>
<feature type="coiled-coil region" evidence="1">
    <location>
        <begin position="45"/>
        <end position="79"/>
    </location>
</feature>
<dbReference type="EMBL" id="JAVMIP010000002">
    <property type="protein sequence ID" value="MDS3859915.1"/>
    <property type="molecule type" value="Genomic_DNA"/>
</dbReference>
<evidence type="ECO:0000313" key="3">
    <source>
        <dbReference type="EMBL" id="MDS3859915.1"/>
    </source>
</evidence>
<sequence>MKFLEDLSAFLEQRLEDFLAANPGLKLQILLLEVEQQETETSQLLQSLMTQKQRAEQDILGLVAEMRKWTERIQKAEAAHRPDLAQAARQREQDLRQRGNLLWQQMTQSQQQIPATQALLEKIKVRRQEIQAEIRKHQTQAPPPPFSKSASAPSPPSSFGQSLDPLEATFREMELKEALEELKRNMSL</sequence>
<dbReference type="InterPro" id="IPR030816">
    <property type="entry name" value="CHP04376"/>
</dbReference>
<proteinExistence type="predicted"/>
<dbReference type="NCBIfam" id="TIGR04376">
    <property type="entry name" value="TIGR04376 family protein"/>
    <property type="match status" value="1"/>
</dbReference>
<organism evidence="3 4">
    <name type="scientific">Pseudocalidococcus azoricus BACA0444</name>
    <dbReference type="NCBI Taxonomy" id="2918990"/>
    <lineage>
        <taxon>Bacteria</taxon>
        <taxon>Bacillati</taxon>
        <taxon>Cyanobacteriota</taxon>
        <taxon>Cyanophyceae</taxon>
        <taxon>Acaryochloridales</taxon>
        <taxon>Thermosynechococcaceae</taxon>
        <taxon>Pseudocalidococcus</taxon>
        <taxon>Pseudocalidococcus azoricus</taxon>
    </lineage>
</organism>
<evidence type="ECO:0000256" key="1">
    <source>
        <dbReference type="SAM" id="Coils"/>
    </source>
</evidence>
<protein>
    <submittedName>
        <fullName evidence="3">TIGR04376 family protein</fullName>
    </submittedName>
</protein>
<dbReference type="AlphaFoldDB" id="A0AAE4FRX6"/>
<dbReference type="RefSeq" id="WP_322877209.1">
    <property type="nucleotide sequence ID" value="NZ_JAVMIP010000002.1"/>
</dbReference>
<comment type="caution">
    <text evidence="3">The sequence shown here is derived from an EMBL/GenBank/DDBJ whole genome shotgun (WGS) entry which is preliminary data.</text>
</comment>
<evidence type="ECO:0000313" key="4">
    <source>
        <dbReference type="Proteomes" id="UP001268256"/>
    </source>
</evidence>
<dbReference type="Proteomes" id="UP001268256">
    <property type="component" value="Unassembled WGS sequence"/>
</dbReference>
<accession>A0AAE4FRX6</accession>